<keyword evidence="1" id="KW-0812">Transmembrane</keyword>
<name>A0ABT8R9G3_9BACT</name>
<dbReference type="RefSeq" id="WP_302038125.1">
    <property type="nucleotide sequence ID" value="NZ_JAUKPO010000006.1"/>
</dbReference>
<evidence type="ECO:0000313" key="3">
    <source>
        <dbReference type="Proteomes" id="UP001168528"/>
    </source>
</evidence>
<sequence length="263" mass="30251">MAFSFLLLIIVFVFYRQVPLLNPSPPVVLVISIAAVLIYLYLSANCLFSVDLYRQCIQNFKAWGRVLLAVSILIGVYMIIFWGAGDQPSPLNYKGFLANIIISSIANPFAFLVAHAVYIGPLLLLALYYSRSFMETINRYGLGLHGLVAGYVLLSISSESRLFINAWPFFVAFLCKALENRKLPVSFYVWFFLVSLAVSKFWYRIEVPSFSENYLNFPEQNYFMSIGPWMSDAMYALQGSIVLFLFLWMYWVYFKRHTPSVLK</sequence>
<evidence type="ECO:0008006" key="4">
    <source>
        <dbReference type="Google" id="ProtNLM"/>
    </source>
</evidence>
<accession>A0ABT8R9G3</accession>
<feature type="transmembrane region" description="Helical" evidence="1">
    <location>
        <begin position="233"/>
        <end position="253"/>
    </location>
</feature>
<gene>
    <name evidence="2" type="ORF">Q0590_13740</name>
</gene>
<evidence type="ECO:0000256" key="1">
    <source>
        <dbReference type="SAM" id="Phobius"/>
    </source>
</evidence>
<comment type="caution">
    <text evidence="2">The sequence shown here is derived from an EMBL/GenBank/DDBJ whole genome shotgun (WGS) entry which is preliminary data.</text>
</comment>
<reference evidence="2" key="1">
    <citation type="submission" date="2023-07" db="EMBL/GenBank/DDBJ databases">
        <title>The genome sequence of Rhodocytophaga aerolata KACC 12507.</title>
        <authorList>
            <person name="Zhang X."/>
        </authorList>
    </citation>
    <scope>NUCLEOTIDE SEQUENCE</scope>
    <source>
        <strain evidence="2">KACC 12507</strain>
    </source>
</reference>
<dbReference type="EMBL" id="JAUKPO010000006">
    <property type="protein sequence ID" value="MDO1447325.1"/>
    <property type="molecule type" value="Genomic_DNA"/>
</dbReference>
<organism evidence="2 3">
    <name type="scientific">Rhodocytophaga aerolata</name>
    <dbReference type="NCBI Taxonomy" id="455078"/>
    <lineage>
        <taxon>Bacteria</taxon>
        <taxon>Pseudomonadati</taxon>
        <taxon>Bacteroidota</taxon>
        <taxon>Cytophagia</taxon>
        <taxon>Cytophagales</taxon>
        <taxon>Rhodocytophagaceae</taxon>
        <taxon>Rhodocytophaga</taxon>
    </lineage>
</organism>
<dbReference type="Proteomes" id="UP001168528">
    <property type="component" value="Unassembled WGS sequence"/>
</dbReference>
<protein>
    <recommendedName>
        <fullName evidence="4">YwaF family protein</fullName>
    </recommendedName>
</protein>
<feature type="transmembrane region" description="Helical" evidence="1">
    <location>
        <begin position="96"/>
        <end position="128"/>
    </location>
</feature>
<keyword evidence="1" id="KW-1133">Transmembrane helix</keyword>
<feature type="transmembrane region" description="Helical" evidence="1">
    <location>
        <begin position="62"/>
        <end position="84"/>
    </location>
</feature>
<proteinExistence type="predicted"/>
<feature type="transmembrane region" description="Helical" evidence="1">
    <location>
        <begin position="26"/>
        <end position="50"/>
    </location>
</feature>
<keyword evidence="3" id="KW-1185">Reference proteome</keyword>
<feature type="transmembrane region" description="Helical" evidence="1">
    <location>
        <begin position="185"/>
        <end position="203"/>
    </location>
</feature>
<keyword evidence="1" id="KW-0472">Membrane</keyword>
<evidence type="ECO:0000313" key="2">
    <source>
        <dbReference type="EMBL" id="MDO1447325.1"/>
    </source>
</evidence>